<dbReference type="Proteomes" id="UP000826271">
    <property type="component" value="Unassembled WGS sequence"/>
</dbReference>
<dbReference type="Gene3D" id="3.80.10.10">
    <property type="entry name" value="Ribonuclease Inhibitor"/>
    <property type="match status" value="1"/>
</dbReference>
<proteinExistence type="predicted"/>
<name>A0AAV6XVW8_9LAMI</name>
<dbReference type="SUPFAM" id="SSF52058">
    <property type="entry name" value="L domain-like"/>
    <property type="match status" value="1"/>
</dbReference>
<protein>
    <recommendedName>
        <fullName evidence="1">At1g61320/AtMIF1 LRR domain-containing protein</fullName>
    </recommendedName>
</protein>
<sequence length="440" mass="51209">MEDDVVERIASFLPRKEAHKLAILSTRFRNSWKFCRDFSFDRDFAKNLSKDEFKSLVNKIFNEHLNSKADKFKLCFDATGETALVSQWIKNAIRLGINEFELDFTPSGKIFMLSYDMIDVESIKTIKLVKCELYLPFASNGLRHLRDLTIERVKARPVTIQAVFINCLALRSLQLINCSSVSSLKIPSGGPKGFKKLVVKDCWDVHSIAINAPKLCTLHYHGKICEFKFQSDFPELNDVILDIAHPRGFQMLPHRKDMMISLTFIRSLTVSSAFLEGLSARFEDNEYREMEFCLWNLKEFHLVVAKESFINPYDIVIFLKKCPRIERVFIDLGDNAFGNSLYWDFHGRKLFSECRALFPFLNIVKVKGFTFKELPVTMGKFFLKNAIYLQSLIIVKAKNYIFPQLFTPDWLKWEIPSRAKIEIYEYLNDKSVIIPQHLKI</sequence>
<comment type="caution">
    <text evidence="2">The sequence shown here is derived from an EMBL/GenBank/DDBJ whole genome shotgun (WGS) entry which is preliminary data.</text>
</comment>
<gene>
    <name evidence="2" type="ORF">BUALT_Bualt03G0064500</name>
</gene>
<dbReference type="InterPro" id="IPR053772">
    <property type="entry name" value="At1g61320/At1g61330-like"/>
</dbReference>
<dbReference type="PANTHER" id="PTHR34145:SF77">
    <property type="match status" value="1"/>
</dbReference>
<dbReference type="InterPro" id="IPR032675">
    <property type="entry name" value="LRR_dom_sf"/>
</dbReference>
<evidence type="ECO:0000313" key="2">
    <source>
        <dbReference type="EMBL" id="KAG8385625.1"/>
    </source>
</evidence>
<dbReference type="Pfam" id="PF23622">
    <property type="entry name" value="LRR_At1g61320_AtMIF1"/>
    <property type="match status" value="1"/>
</dbReference>
<dbReference type="InterPro" id="IPR055357">
    <property type="entry name" value="LRR_At1g61320_AtMIF1"/>
</dbReference>
<evidence type="ECO:0000313" key="3">
    <source>
        <dbReference type="Proteomes" id="UP000826271"/>
    </source>
</evidence>
<accession>A0AAV6XVW8</accession>
<keyword evidence="3" id="KW-1185">Reference proteome</keyword>
<reference evidence="2" key="1">
    <citation type="submission" date="2019-10" db="EMBL/GenBank/DDBJ databases">
        <authorList>
            <person name="Zhang R."/>
            <person name="Pan Y."/>
            <person name="Wang J."/>
            <person name="Ma R."/>
            <person name="Yu S."/>
        </authorList>
    </citation>
    <scope>NUCLEOTIDE SEQUENCE</scope>
    <source>
        <strain evidence="2">LA-IB0</strain>
        <tissue evidence="2">Leaf</tissue>
    </source>
</reference>
<feature type="domain" description="At1g61320/AtMIF1 LRR" evidence="1">
    <location>
        <begin position="64"/>
        <end position="394"/>
    </location>
</feature>
<dbReference type="EMBL" id="WHWC01000003">
    <property type="protein sequence ID" value="KAG8385625.1"/>
    <property type="molecule type" value="Genomic_DNA"/>
</dbReference>
<evidence type="ECO:0000259" key="1">
    <source>
        <dbReference type="Pfam" id="PF23622"/>
    </source>
</evidence>
<dbReference type="AlphaFoldDB" id="A0AAV6XVW8"/>
<organism evidence="2 3">
    <name type="scientific">Buddleja alternifolia</name>
    <dbReference type="NCBI Taxonomy" id="168488"/>
    <lineage>
        <taxon>Eukaryota</taxon>
        <taxon>Viridiplantae</taxon>
        <taxon>Streptophyta</taxon>
        <taxon>Embryophyta</taxon>
        <taxon>Tracheophyta</taxon>
        <taxon>Spermatophyta</taxon>
        <taxon>Magnoliopsida</taxon>
        <taxon>eudicotyledons</taxon>
        <taxon>Gunneridae</taxon>
        <taxon>Pentapetalae</taxon>
        <taxon>asterids</taxon>
        <taxon>lamiids</taxon>
        <taxon>Lamiales</taxon>
        <taxon>Scrophulariaceae</taxon>
        <taxon>Buddlejeae</taxon>
        <taxon>Buddleja</taxon>
    </lineage>
</organism>
<dbReference type="PANTHER" id="PTHR34145">
    <property type="entry name" value="OS02G0105600 PROTEIN"/>
    <property type="match status" value="1"/>
</dbReference>